<protein>
    <submittedName>
        <fullName evidence="2">Chromatin target of PRMT1 protein</fullName>
    </submittedName>
</protein>
<dbReference type="PANTHER" id="PTHR48426">
    <property type="entry name" value="CHROMATIN TARGET OF PRMT1 PROTEIN"/>
    <property type="match status" value="1"/>
</dbReference>
<dbReference type="InterPro" id="IPR052656">
    <property type="entry name" value="CTOP_PRMT1"/>
</dbReference>
<gene>
    <name evidence="2" type="primary">CHTOP</name>
</gene>
<feature type="region of interest" description="Disordered" evidence="1">
    <location>
        <begin position="147"/>
        <end position="173"/>
    </location>
</feature>
<organism evidence="2">
    <name type="scientific">Hydra vulgaris</name>
    <name type="common">Hydra</name>
    <name type="synonym">Hydra attenuata</name>
    <dbReference type="NCBI Taxonomy" id="6087"/>
    <lineage>
        <taxon>Eukaryota</taxon>
        <taxon>Metazoa</taxon>
        <taxon>Cnidaria</taxon>
        <taxon>Hydrozoa</taxon>
        <taxon>Hydroidolina</taxon>
        <taxon>Anthoathecata</taxon>
        <taxon>Aplanulata</taxon>
        <taxon>Hydridae</taxon>
        <taxon>Hydra</taxon>
    </lineage>
</organism>
<accession>T2M375</accession>
<evidence type="ECO:0000313" key="2">
    <source>
        <dbReference type="EMBL" id="CDG66370.1"/>
    </source>
</evidence>
<dbReference type="AlphaFoldDB" id="T2M375"/>
<name>T2M375_HYDVU</name>
<reference evidence="2" key="1">
    <citation type="journal article" date="2013" name="Genome Biol. Evol.">
        <title>Punctuated emergences of genetic and phenotypic innovations in eumetazoan, bilaterian, euteleostome, and hominidae ancestors.</title>
        <authorList>
            <person name="Wenger Y."/>
            <person name="Galliot B."/>
        </authorList>
    </citation>
    <scope>NUCLEOTIDE SEQUENCE</scope>
    <source>
        <tissue evidence="2">Whole animals</tissue>
    </source>
</reference>
<feature type="non-terminal residue" evidence="2">
    <location>
        <position position="1"/>
    </location>
</feature>
<dbReference type="PANTHER" id="PTHR48426:SF1">
    <property type="entry name" value="CHROMATIN TARGET OF PRMT1 PROTEIN"/>
    <property type="match status" value="1"/>
</dbReference>
<evidence type="ECO:0000256" key="1">
    <source>
        <dbReference type="SAM" id="MobiDB-lite"/>
    </source>
</evidence>
<dbReference type="EMBL" id="HAAD01000138">
    <property type="protein sequence ID" value="CDG66370.1"/>
    <property type="molecule type" value="mRNA"/>
</dbReference>
<dbReference type="OrthoDB" id="446014at2759"/>
<sequence>MEELLTMFEKHQYSTLRYYSTIDIFTLGTIEEVSKTSKTMNIPVKVVLKSTTTQTLSDRFTEMLRKKAPSPIRKDTNQFRASAKNRRLAEQMSRRTGLHAVMDQVQQSTDIKSRLDKSKIRSNVKDRLGKVVHKKDIRNRIGFKRGSNLGINKQRNNFKKGSYKNSGFQSRRGKGVRKMINNAPINRNSLDADLNSYMSKRQ</sequence>
<proteinExistence type="evidence at transcript level"/>